<dbReference type="InterPro" id="IPR007720">
    <property type="entry name" value="PigQ/GPI1"/>
</dbReference>
<gene>
    <name evidence="2" type="ORF">Ae201684_000603</name>
</gene>
<dbReference type="Proteomes" id="UP000481153">
    <property type="component" value="Unassembled WGS sequence"/>
</dbReference>
<dbReference type="PANTHER" id="PTHR21329:SF3">
    <property type="entry name" value="PHOSPHATIDYLINOSITOL N-ACETYLGLUCOSAMINYLTRANSFERASE SUBUNIT Q"/>
    <property type="match status" value="1"/>
</dbReference>
<keyword evidence="3" id="KW-1185">Reference proteome</keyword>
<evidence type="ECO:0000256" key="1">
    <source>
        <dbReference type="SAM" id="Phobius"/>
    </source>
</evidence>
<dbReference type="VEuPathDB" id="FungiDB:AeMF1_001727"/>
<evidence type="ECO:0000313" key="3">
    <source>
        <dbReference type="Proteomes" id="UP000481153"/>
    </source>
</evidence>
<dbReference type="AlphaFoldDB" id="A0A6G0XX65"/>
<keyword evidence="1" id="KW-0812">Transmembrane</keyword>
<dbReference type="PANTHER" id="PTHR21329">
    <property type="entry name" value="PHOSPHATIDYLINOSITOL N-ACETYLGLUCOSAMINYLTRANSFERASE SUBUNIT Q-RELATED"/>
    <property type="match status" value="1"/>
</dbReference>
<feature type="transmembrane region" description="Helical" evidence="1">
    <location>
        <begin position="481"/>
        <end position="508"/>
    </location>
</feature>
<comment type="caution">
    <text evidence="2">The sequence shown here is derived from an EMBL/GenBank/DDBJ whole genome shotgun (WGS) entry which is preliminary data.</text>
</comment>
<dbReference type="Pfam" id="PF05024">
    <property type="entry name" value="Gpi1"/>
    <property type="match status" value="1"/>
</dbReference>
<dbReference type="GO" id="GO:0016020">
    <property type="term" value="C:membrane"/>
    <property type="evidence" value="ECO:0007669"/>
    <property type="project" value="InterPro"/>
</dbReference>
<reference evidence="2 3" key="1">
    <citation type="submission" date="2019-07" db="EMBL/GenBank/DDBJ databases">
        <title>Genomics analysis of Aphanomyces spp. identifies a new class of oomycete effector associated with host adaptation.</title>
        <authorList>
            <person name="Gaulin E."/>
        </authorList>
    </citation>
    <scope>NUCLEOTIDE SEQUENCE [LARGE SCALE GENOMIC DNA]</scope>
    <source>
        <strain evidence="2 3">ATCC 201684</strain>
    </source>
</reference>
<proteinExistence type="predicted"/>
<keyword evidence="1" id="KW-1133">Transmembrane helix</keyword>
<dbReference type="GO" id="GO:0006506">
    <property type="term" value="P:GPI anchor biosynthetic process"/>
    <property type="evidence" value="ECO:0007669"/>
    <property type="project" value="InterPro"/>
</dbReference>
<organism evidence="2 3">
    <name type="scientific">Aphanomyces euteiches</name>
    <dbReference type="NCBI Taxonomy" id="100861"/>
    <lineage>
        <taxon>Eukaryota</taxon>
        <taxon>Sar</taxon>
        <taxon>Stramenopiles</taxon>
        <taxon>Oomycota</taxon>
        <taxon>Saprolegniomycetes</taxon>
        <taxon>Saprolegniales</taxon>
        <taxon>Verrucalvaceae</taxon>
        <taxon>Aphanomyces</taxon>
    </lineage>
</organism>
<feature type="transmembrane region" description="Helical" evidence="1">
    <location>
        <begin position="373"/>
        <end position="394"/>
    </location>
</feature>
<dbReference type="EMBL" id="VJMJ01000003">
    <property type="protein sequence ID" value="KAF0745023.1"/>
    <property type="molecule type" value="Genomic_DNA"/>
</dbReference>
<accession>A0A6G0XX65</accession>
<sequence length="640" mass="73525">MDRKVRLDVLWPETLSDGGKDAFVVGWHLNEHLVCVATVIPVAKYTPEALKQEVEKLSKRFDRPSGNNAKIKEGSSLSVVGEIRSTPRKEQVTTDTTRSNWLEFIWHQDNRRPVLLHGWKFAQHIYISMCHVVLYDAAFSKLQRYRHFAIRKRKREDNQESNPMTPLQNSIVHMNHAYAIEQCLAKQPTKTPFLHKLQSIFAWPFILGFALCRPLFHLITWFLRARFPMRTPIVGGKQIKSFSLFLRLFERRVGMLAGIPEQCIKFNREYFSDAPFNVLENGYAEYMSDLVLLALDLLAGHIYRNIVPTAIAYFQRSSHVHFGNLKTHVTWLVDAPAGFKINVALALSLGKGIHLMVDVSQYAIDALSPYVDIILYVASAASIFGLSVQLGLLYDFVEFVTLQTYYLYLYFSKLHRVQFDLLSSLWRLFLGKKKNMLRDRVDSREYDVTQLLVGTLLFTIVFFVVATNSVFYLYFCLVRCIVLAIQTATWTAIVCSQMVPLFSIALWFQDKYQFPADVYLRPVKVPDALSIVFSNVHRNNCFVDDDFPEKHNSDVPDSPIPMAYFTLHPVALSLGALFTRGAAYGQALAKHYTVGKFVRCFLLGEYIAALPFQDTAMRLEKSPSMSTKQLWEALRACRWE</sequence>
<feature type="transmembrane region" description="Helical" evidence="1">
    <location>
        <begin position="451"/>
        <end position="475"/>
    </location>
</feature>
<feature type="transmembrane region" description="Helical" evidence="1">
    <location>
        <begin position="200"/>
        <end position="223"/>
    </location>
</feature>
<keyword evidence="1" id="KW-0472">Membrane</keyword>
<evidence type="ECO:0000313" key="2">
    <source>
        <dbReference type="EMBL" id="KAF0745023.1"/>
    </source>
</evidence>
<name>A0A6G0XX65_9STRA</name>
<dbReference type="GO" id="GO:0005783">
    <property type="term" value="C:endoplasmic reticulum"/>
    <property type="evidence" value="ECO:0007669"/>
    <property type="project" value="TreeGrafter"/>
</dbReference>
<protein>
    <submittedName>
        <fullName evidence="2">Uncharacterized protein</fullName>
    </submittedName>
</protein>